<sequence length="496" mass="52015">MADELSLSATPIAAQPAIHLHDEASRSSGTMENGAGGAGGGSRRLPTTTAPVPPPPTPAAPSFSQEEDAGNAAARKEEEEELRNGKAKANLEAGGIAVVFSFAVLTGWLCLPSEAKHPSNTRFTVSLLLAFGTFVSGNCLMFLSMNMIGLRRHLISGVQRGASRCLFVLCAALSAMTLVSLLALLPGRIYLCLVGLAMLTVVALPVAAAHWYVARRAHGGAGGDSAVAACREYRAEMEAAWKTTSGVTNSAFGGLVGVLSGASKITGATSRTTATYVAIFFMFFTAIIGMFVMTVSKKVLDVTNRRFQRFLVGAIRLLNAFLLCSLASAALAASYVVLGLLMVAAFAPLAITSVAFLLLGHCTPRRAGRRSGLSEERLKATEDIASKVTAATLGAIMSVLGGSLGEEDHRKAGPLDAVMVILTSAFVSGFGFMLLVAVPAGPAARARLAPVAKRRGEFDSTRTNDDDLPETRSCCWTRKDKRPSDPDVYGINAVKF</sequence>
<feature type="transmembrane region" description="Helical" evidence="2">
    <location>
        <begin position="123"/>
        <end position="144"/>
    </location>
</feature>
<name>A0A0E0LCX4_ORYPU</name>
<keyword evidence="2" id="KW-1133">Transmembrane helix</keyword>
<proteinExistence type="predicted"/>
<reference evidence="3" key="2">
    <citation type="submission" date="2018-05" db="EMBL/GenBank/DDBJ databases">
        <title>OpunRS2 (Oryza punctata Reference Sequence Version 2).</title>
        <authorList>
            <person name="Zhang J."/>
            <person name="Kudrna D."/>
            <person name="Lee S."/>
            <person name="Talag J."/>
            <person name="Welchert J."/>
            <person name="Wing R.A."/>
        </authorList>
    </citation>
    <scope>NUCLEOTIDE SEQUENCE [LARGE SCALE GENOMIC DNA]</scope>
</reference>
<dbReference type="Proteomes" id="UP000026962">
    <property type="component" value="Chromosome 6"/>
</dbReference>
<keyword evidence="4" id="KW-1185">Reference proteome</keyword>
<dbReference type="Gramene" id="OPUNC06G17480.1">
    <property type="protein sequence ID" value="OPUNC06G17480.1"/>
    <property type="gene ID" value="OPUNC06G17480"/>
</dbReference>
<dbReference type="OMA" id="SGNCLMF"/>
<feature type="transmembrane region" description="Helical" evidence="2">
    <location>
        <begin position="93"/>
        <end position="111"/>
    </location>
</feature>
<evidence type="ECO:0000313" key="4">
    <source>
        <dbReference type="Proteomes" id="UP000026962"/>
    </source>
</evidence>
<feature type="region of interest" description="Disordered" evidence="1">
    <location>
        <begin position="1"/>
        <end position="86"/>
    </location>
</feature>
<evidence type="ECO:0000313" key="3">
    <source>
        <dbReference type="EnsemblPlants" id="OPUNC06G17480.1"/>
    </source>
</evidence>
<dbReference type="AlphaFoldDB" id="A0A0E0LCX4"/>
<feature type="transmembrane region" description="Helical" evidence="2">
    <location>
        <begin position="189"/>
        <end position="213"/>
    </location>
</feature>
<dbReference type="eggNOG" id="ENOG502R6CD">
    <property type="taxonomic scope" value="Eukaryota"/>
</dbReference>
<keyword evidence="2" id="KW-0812">Transmembrane</keyword>
<accession>A0A0E0LCX4</accession>
<evidence type="ECO:0000256" key="2">
    <source>
        <dbReference type="SAM" id="Phobius"/>
    </source>
</evidence>
<organism evidence="3">
    <name type="scientific">Oryza punctata</name>
    <name type="common">Red rice</name>
    <dbReference type="NCBI Taxonomy" id="4537"/>
    <lineage>
        <taxon>Eukaryota</taxon>
        <taxon>Viridiplantae</taxon>
        <taxon>Streptophyta</taxon>
        <taxon>Embryophyta</taxon>
        <taxon>Tracheophyta</taxon>
        <taxon>Spermatophyta</taxon>
        <taxon>Magnoliopsida</taxon>
        <taxon>Liliopsida</taxon>
        <taxon>Poales</taxon>
        <taxon>Poaceae</taxon>
        <taxon>BOP clade</taxon>
        <taxon>Oryzoideae</taxon>
        <taxon>Oryzeae</taxon>
        <taxon>Oryzinae</taxon>
        <taxon>Oryza</taxon>
    </lineage>
</organism>
<feature type="transmembrane region" description="Helical" evidence="2">
    <location>
        <begin position="165"/>
        <end position="183"/>
    </location>
</feature>
<keyword evidence="2" id="KW-0472">Membrane</keyword>
<feature type="transmembrane region" description="Helical" evidence="2">
    <location>
        <begin position="343"/>
        <end position="363"/>
    </location>
</feature>
<dbReference type="STRING" id="4537.A0A0E0LCX4"/>
<dbReference type="HOGENOM" id="CLU_042859_0_0_1"/>
<feature type="transmembrane region" description="Helical" evidence="2">
    <location>
        <begin position="317"/>
        <end position="337"/>
    </location>
</feature>
<feature type="transmembrane region" description="Helical" evidence="2">
    <location>
        <begin position="417"/>
        <end position="438"/>
    </location>
</feature>
<dbReference type="EnsemblPlants" id="OPUNC06G17480.1">
    <property type="protein sequence ID" value="OPUNC06G17480.1"/>
    <property type="gene ID" value="OPUNC06G17480"/>
</dbReference>
<feature type="transmembrane region" description="Helical" evidence="2">
    <location>
        <begin position="274"/>
        <end position="296"/>
    </location>
</feature>
<reference evidence="3" key="1">
    <citation type="submission" date="2015-04" db="UniProtKB">
        <authorList>
            <consortium name="EnsemblPlants"/>
        </authorList>
    </citation>
    <scope>IDENTIFICATION</scope>
</reference>
<protein>
    <submittedName>
        <fullName evidence="3">Uncharacterized protein</fullName>
    </submittedName>
</protein>
<evidence type="ECO:0000256" key="1">
    <source>
        <dbReference type="SAM" id="MobiDB-lite"/>
    </source>
</evidence>